<evidence type="ECO:0000256" key="4">
    <source>
        <dbReference type="SAM" id="MobiDB-lite"/>
    </source>
</evidence>
<dbReference type="PANTHER" id="PTHR10270">
    <property type="entry name" value="SOX TRANSCRIPTION FACTOR"/>
    <property type="match status" value="1"/>
</dbReference>
<dbReference type="Proteomes" id="UP001148786">
    <property type="component" value="Unassembled WGS sequence"/>
</dbReference>
<keyword evidence="3" id="KW-0539">Nucleus</keyword>
<evidence type="ECO:0000256" key="3">
    <source>
        <dbReference type="PROSITE-ProRule" id="PRU00267"/>
    </source>
</evidence>
<dbReference type="InterPro" id="IPR050140">
    <property type="entry name" value="SRY-related_HMG-box_TF-like"/>
</dbReference>
<dbReference type="CDD" id="cd01389">
    <property type="entry name" value="HMG-box_ROX1-like"/>
    <property type="match status" value="1"/>
</dbReference>
<evidence type="ECO:0000256" key="2">
    <source>
        <dbReference type="ARBA" id="ARBA00023163"/>
    </source>
</evidence>
<dbReference type="InterPro" id="IPR036910">
    <property type="entry name" value="HMG_box_dom_sf"/>
</dbReference>
<keyword evidence="2" id="KW-0804">Transcription</keyword>
<dbReference type="EMBL" id="JANKHO010000295">
    <property type="protein sequence ID" value="KAJ3511913.1"/>
    <property type="molecule type" value="Genomic_DNA"/>
</dbReference>
<dbReference type="OrthoDB" id="6247875at2759"/>
<dbReference type="AlphaFoldDB" id="A0A9W8K470"/>
<dbReference type="Pfam" id="PF00505">
    <property type="entry name" value="HMG_box"/>
    <property type="match status" value="1"/>
</dbReference>
<feature type="compositionally biased region" description="Low complexity" evidence="4">
    <location>
        <begin position="211"/>
        <end position="220"/>
    </location>
</feature>
<keyword evidence="7" id="KW-1185">Reference proteome</keyword>
<evidence type="ECO:0000313" key="7">
    <source>
        <dbReference type="Proteomes" id="UP001148786"/>
    </source>
</evidence>
<dbReference type="PROSITE" id="PS50118">
    <property type="entry name" value="HMG_BOX_2"/>
    <property type="match status" value="1"/>
</dbReference>
<evidence type="ECO:0000259" key="5">
    <source>
        <dbReference type="PROSITE" id="PS50118"/>
    </source>
</evidence>
<feature type="domain" description="HMG box" evidence="5">
    <location>
        <begin position="99"/>
        <end position="165"/>
    </location>
</feature>
<dbReference type="GO" id="GO:0001228">
    <property type="term" value="F:DNA-binding transcription activator activity, RNA polymerase II-specific"/>
    <property type="evidence" value="ECO:0007669"/>
    <property type="project" value="TreeGrafter"/>
</dbReference>
<feature type="DNA-binding region" description="HMG box" evidence="3">
    <location>
        <begin position="99"/>
        <end position="165"/>
    </location>
</feature>
<sequence>MPVFRNVKPHPSARLGYGYPAVHSDNSILEAQLMPPSTPSHPPNHAPHDTYAPQPIVPSDAPFCTSSPPSFTSSAPSTFSPPAPVKRSSHARRRDPSHIPRPRNAFIIFRSTYIATHASARDSQNEISKRAAAVWNGMGDEEKEPFAHLAKLEKIEHMRKYPGYSYSPGRAPGRGNTVQKEKAKTAKSSRMRASITRLSEGHVREAPSPAPSSSTIASSSGPVTPAQAFAAPRLYSVPAYERIATPVDESSIPVTGKPDTASRPFNYDCIDAQFTGLHQYIEDPMGYVLSRMAASPDSDLSALISSLPTFEPTTSVHALDYSNNVPAETPNLPYASSSFPSAELPSFPEPDFLTMPYPGATPADAFGYGYLSTGASETVFEADQQEFEVPTYPDFSSSVGAGVNSAQQEQWSMEAFIDYGACS</sequence>
<accession>A0A9W8K470</accession>
<dbReference type="GO" id="GO:0005634">
    <property type="term" value="C:nucleus"/>
    <property type="evidence" value="ECO:0007669"/>
    <property type="project" value="UniProtKB-UniRule"/>
</dbReference>
<name>A0A9W8K470_9AGAR</name>
<dbReference type="GO" id="GO:0030154">
    <property type="term" value="P:cell differentiation"/>
    <property type="evidence" value="ECO:0007669"/>
    <property type="project" value="TreeGrafter"/>
</dbReference>
<dbReference type="SUPFAM" id="SSF47095">
    <property type="entry name" value="HMG-box"/>
    <property type="match status" value="1"/>
</dbReference>
<evidence type="ECO:0000256" key="1">
    <source>
        <dbReference type="ARBA" id="ARBA00023125"/>
    </source>
</evidence>
<evidence type="ECO:0000313" key="6">
    <source>
        <dbReference type="EMBL" id="KAJ3511913.1"/>
    </source>
</evidence>
<dbReference type="InterPro" id="IPR009071">
    <property type="entry name" value="HMG_box_dom"/>
</dbReference>
<organism evidence="6 7">
    <name type="scientific">Agrocybe chaxingu</name>
    <dbReference type="NCBI Taxonomy" id="84603"/>
    <lineage>
        <taxon>Eukaryota</taxon>
        <taxon>Fungi</taxon>
        <taxon>Dikarya</taxon>
        <taxon>Basidiomycota</taxon>
        <taxon>Agaricomycotina</taxon>
        <taxon>Agaricomycetes</taxon>
        <taxon>Agaricomycetidae</taxon>
        <taxon>Agaricales</taxon>
        <taxon>Agaricineae</taxon>
        <taxon>Strophariaceae</taxon>
        <taxon>Agrocybe</taxon>
    </lineage>
</organism>
<feature type="compositionally biased region" description="Pro residues" evidence="4">
    <location>
        <begin position="36"/>
        <end position="45"/>
    </location>
</feature>
<dbReference type="SMART" id="SM00398">
    <property type="entry name" value="HMG"/>
    <property type="match status" value="1"/>
</dbReference>
<dbReference type="Gene3D" id="1.10.30.10">
    <property type="entry name" value="High mobility group box domain"/>
    <property type="match status" value="1"/>
</dbReference>
<feature type="region of interest" description="Disordered" evidence="4">
    <location>
        <begin position="165"/>
        <end position="223"/>
    </location>
</feature>
<keyword evidence="1 3" id="KW-0238">DNA-binding</keyword>
<dbReference type="GO" id="GO:0000978">
    <property type="term" value="F:RNA polymerase II cis-regulatory region sequence-specific DNA binding"/>
    <property type="evidence" value="ECO:0007669"/>
    <property type="project" value="TreeGrafter"/>
</dbReference>
<feature type="region of interest" description="Disordered" evidence="4">
    <location>
        <begin position="32"/>
        <end position="102"/>
    </location>
</feature>
<dbReference type="PANTHER" id="PTHR10270:SF161">
    <property type="entry name" value="SEX-DETERMINING REGION Y PROTEIN"/>
    <property type="match status" value="1"/>
</dbReference>
<protein>
    <recommendedName>
        <fullName evidence="5">HMG box domain-containing protein</fullName>
    </recommendedName>
</protein>
<feature type="compositionally biased region" description="Low complexity" evidence="4">
    <location>
        <begin position="61"/>
        <end position="78"/>
    </location>
</feature>
<proteinExistence type="predicted"/>
<comment type="caution">
    <text evidence="6">The sequence shown here is derived from an EMBL/GenBank/DDBJ whole genome shotgun (WGS) entry which is preliminary data.</text>
</comment>
<gene>
    <name evidence="6" type="ORF">NLJ89_g3828</name>
</gene>
<reference evidence="6" key="1">
    <citation type="submission" date="2022-07" db="EMBL/GenBank/DDBJ databases">
        <title>Genome Sequence of Agrocybe chaxingu.</title>
        <authorList>
            <person name="Buettner E."/>
        </authorList>
    </citation>
    <scope>NUCLEOTIDE SEQUENCE</scope>
    <source>
        <strain evidence="6">MP-N11</strain>
    </source>
</reference>